<reference evidence="3 4" key="1">
    <citation type="journal article" date="2016" name="Nat. Commun.">
        <title>Thousands of microbial genomes shed light on interconnected biogeochemical processes in an aquifer system.</title>
        <authorList>
            <person name="Anantharaman K."/>
            <person name="Brown C.T."/>
            <person name="Hug L.A."/>
            <person name="Sharon I."/>
            <person name="Castelle C.J."/>
            <person name="Probst A.J."/>
            <person name="Thomas B.C."/>
            <person name="Singh A."/>
            <person name="Wilkins M.J."/>
            <person name="Karaoz U."/>
            <person name="Brodie E.L."/>
            <person name="Williams K.H."/>
            <person name="Hubbard S.S."/>
            <person name="Banfield J.F."/>
        </authorList>
    </citation>
    <scope>NUCLEOTIDE SEQUENCE [LARGE SCALE GENOMIC DNA]</scope>
</reference>
<evidence type="ECO:0000313" key="3">
    <source>
        <dbReference type="EMBL" id="OGD42204.1"/>
    </source>
</evidence>
<dbReference type="AlphaFoldDB" id="A0A1F5CH78"/>
<keyword evidence="2" id="KW-1133">Transmembrane helix</keyword>
<evidence type="ECO:0000256" key="2">
    <source>
        <dbReference type="SAM" id="Phobius"/>
    </source>
</evidence>
<proteinExistence type="predicted"/>
<keyword evidence="1" id="KW-0175">Coiled coil</keyword>
<sequence>MRRKKVPTSGSSPPKKINIGDFSQESTAKAVRKDILQHPLTVYSLPLIIGGGLATFLINPIFAVLLCSGIAIGGGSWIINNYFRRDVFESRYVKQLREVLLKQRENMLESLESELKECHSIEGVEQYADQGAEQFKMVKERFDNLQDILSEKLNQGELTFIRYAGTAEQVYLSVLDNLRTVVSLFKSISTIDENYIQMRLRELGKMKKLTKADEQEIATLNERKQLRDTQLEKINVFLTQNEEAMTEMNKAAVAIAEMKTDKSTVSVDIETARKELEELAKRANLYSTIG</sequence>
<dbReference type="Proteomes" id="UP000178974">
    <property type="component" value="Unassembled WGS sequence"/>
</dbReference>
<gene>
    <name evidence="3" type="ORF">A2567_02885</name>
</gene>
<feature type="transmembrane region" description="Helical" evidence="2">
    <location>
        <begin position="40"/>
        <end position="57"/>
    </location>
</feature>
<keyword evidence="2" id="KW-0472">Membrane</keyword>
<dbReference type="EMBL" id="MEZA01000017">
    <property type="protein sequence ID" value="OGD42204.1"/>
    <property type="molecule type" value="Genomic_DNA"/>
</dbReference>
<feature type="transmembrane region" description="Helical" evidence="2">
    <location>
        <begin position="63"/>
        <end position="83"/>
    </location>
</feature>
<evidence type="ECO:0000313" key="4">
    <source>
        <dbReference type="Proteomes" id="UP000178974"/>
    </source>
</evidence>
<accession>A0A1F5CH78</accession>
<evidence type="ECO:0000256" key="1">
    <source>
        <dbReference type="SAM" id="Coils"/>
    </source>
</evidence>
<comment type="caution">
    <text evidence="3">The sequence shown here is derived from an EMBL/GenBank/DDBJ whole genome shotgun (WGS) entry which is preliminary data.</text>
</comment>
<feature type="coiled-coil region" evidence="1">
    <location>
        <begin position="262"/>
        <end position="289"/>
    </location>
</feature>
<protein>
    <submittedName>
        <fullName evidence="3">Uncharacterized protein</fullName>
    </submittedName>
</protein>
<organism evidence="3 4">
    <name type="scientific">Candidatus Azambacteria bacterium RIFOXYD1_FULL_42_11</name>
    <dbReference type="NCBI Taxonomy" id="1797310"/>
    <lineage>
        <taxon>Bacteria</taxon>
        <taxon>Candidatus Azamiibacteriota</taxon>
    </lineage>
</organism>
<name>A0A1F5CH78_9BACT</name>
<keyword evidence="2" id="KW-0812">Transmembrane</keyword>